<dbReference type="InterPro" id="IPR004119">
    <property type="entry name" value="EcKL"/>
</dbReference>
<dbReference type="PANTHER" id="PTHR11012">
    <property type="entry name" value="PROTEIN KINASE-LIKE DOMAIN-CONTAINING"/>
    <property type="match status" value="1"/>
</dbReference>
<dbReference type="PANTHER" id="PTHR11012:SF30">
    <property type="entry name" value="PROTEIN KINASE-LIKE DOMAIN-CONTAINING"/>
    <property type="match status" value="1"/>
</dbReference>
<dbReference type="SUPFAM" id="SSF56112">
    <property type="entry name" value="Protein kinase-like (PK-like)"/>
    <property type="match status" value="1"/>
</dbReference>
<reference evidence="1 2" key="1">
    <citation type="submission" date="2019-08" db="EMBL/GenBank/DDBJ databases">
        <title>Antarcticibacterium arcticum sp. nov., a bacterium isolated from marine sediment of the Canadian Beaufort Sea.</title>
        <authorList>
            <person name="Lee Y.M."/>
            <person name="Baek K."/>
            <person name="Lee D.-H."/>
            <person name="Shin S.C."/>
            <person name="Jin Y.K."/>
            <person name="Park Y."/>
        </authorList>
    </citation>
    <scope>NUCLEOTIDE SEQUENCE [LARGE SCALE GENOMIC DNA]</scope>
    <source>
        <strain evidence="1 2">PAMC 28998</strain>
    </source>
</reference>
<dbReference type="OrthoDB" id="9794902at2"/>
<dbReference type="Gene3D" id="3.90.1200.10">
    <property type="match status" value="1"/>
</dbReference>
<dbReference type="KEGG" id="anp:FK178_13390"/>
<dbReference type="AlphaFoldDB" id="A0A5B8YQG5"/>
<dbReference type="Proteomes" id="UP000321954">
    <property type="component" value="Chromosome"/>
</dbReference>
<dbReference type="Pfam" id="PF02958">
    <property type="entry name" value="EcKL"/>
    <property type="match status" value="1"/>
</dbReference>
<dbReference type="InterPro" id="IPR011009">
    <property type="entry name" value="Kinase-like_dom_sf"/>
</dbReference>
<evidence type="ECO:0000313" key="1">
    <source>
        <dbReference type="EMBL" id="QED38646.1"/>
    </source>
</evidence>
<sequence length="389" mass="45018">MNTSDYFKTEFIEKLLQEHNPASVIKVSNVKRFPVDNSASILSTLNAGTTGLEIGHFGLEVAYTENEVPHTRKMVMKVKPHGSVTSGMLNSLSEICGEELNAVYSQFQELTGFSNTHMRELEIYQNAPAAFQPEIFGLHVDAQNQIFLILMEYLEEVELLNTVMQPELWTPEHIMESLSKIAKWHAAHLTTPETLDLQYWKEDVASKKYMEDLQPLWTALLDHAVKVLPQVYTSQNSALLYEAIDKIPVYWDKLEKMPKTLVHNDFNPRNTCFKMGAAGLELCLYDWELATFHIPQYDVAEFLSFVLRPETYHKRREYLEFYRNELNKLTGKFEDKEEFERGFFFASLDLGLHRFGMYTMAHSVSPYPFLPAVLNSYFDGLQEMKHLMP</sequence>
<protein>
    <submittedName>
        <fullName evidence="1">Phosphotransferase</fullName>
    </submittedName>
</protein>
<accession>A0A5B8YQG5</accession>
<dbReference type="EMBL" id="CP042476">
    <property type="protein sequence ID" value="QED38646.1"/>
    <property type="molecule type" value="Genomic_DNA"/>
</dbReference>
<dbReference type="GO" id="GO:0016740">
    <property type="term" value="F:transferase activity"/>
    <property type="evidence" value="ECO:0007669"/>
    <property type="project" value="UniProtKB-KW"/>
</dbReference>
<dbReference type="RefSeq" id="WP_146836205.1">
    <property type="nucleotide sequence ID" value="NZ_CP042476.1"/>
</dbReference>
<gene>
    <name evidence="1" type="ORF">FK178_13390</name>
</gene>
<name>A0A5B8YQG5_9FLAO</name>
<keyword evidence="2" id="KW-1185">Reference proteome</keyword>
<keyword evidence="1" id="KW-0808">Transferase</keyword>
<organism evidence="1 2">
    <name type="scientific">Antarcticibacterium arcticum</name>
    <dbReference type="NCBI Taxonomy" id="2585771"/>
    <lineage>
        <taxon>Bacteria</taxon>
        <taxon>Pseudomonadati</taxon>
        <taxon>Bacteroidota</taxon>
        <taxon>Flavobacteriia</taxon>
        <taxon>Flavobacteriales</taxon>
        <taxon>Flavobacteriaceae</taxon>
        <taxon>Antarcticibacterium</taxon>
    </lineage>
</organism>
<proteinExistence type="predicted"/>
<evidence type="ECO:0000313" key="2">
    <source>
        <dbReference type="Proteomes" id="UP000321954"/>
    </source>
</evidence>